<dbReference type="AlphaFoldDB" id="A0A7W7JZS9"/>
<sequence>MNKIIRALIGAAAFASMGAAAPALAQSSPSDFTSGARYDDAGRLTGTIAPDPDGPSGGLRYMAVRNSYDSAGRLIKIEKGELANWQGETIAPQSWANFTVSMQVETTYNALNGKLKETVSAVSGVTATPYQVTQYSYDVMGRLECTAIRMNPAAFASLPASACSLGVAGNQGQDRITRNVYDVAGRVTQIRKAVGTGREQAYVTYGYRYDSKQEYVVDANGNKARMIYDAYDRQSQWQFPSATAPTGYNPSTPANALATSGAVNTNDREEYGYDANNNRAWLRKRDGRVFLYGYDALNRLTSKVVPDACVAGYACTNVPASMTRDVYYNYDLRGLQTSARFDSASGADAVINAYDGFGRISSSTTSMGGTSRTLTYLYNGDGNRTRITHPDGAYFSMDYDGLDRMSAAQWWGPNSGAVPFMGINYDPLGRRLWTARASSATSYSYDGISRLSGQSQTFAGSVGNLNTGFSYNAASQITSVSRDNAAFVYSGQANADRNYTVNGLNQYGSAGGVGFGYDSNGNLTASGGIAFTYDAENRLVVASTGAQLTYDPLGRLYETYSPTTGVTRFLYDGDRLAAEYDGSGAMLRRYMFGPGVDEPILVDEGGTLNCSGTKVLHTDHQGSIVAQADCWGNRTAINTYDEYGIPKNSVNGNREPYGRFAYTGQAWIPELGMYYYKARIYSPTLGRFMQTDPIGYKDQINLYTYVSNDPFNMRDPTGMCPPCLAPVAYVAVAEVTPIVVSLAVVTATAIAANNFPVLDYKAGVLQHTMTIGSYWMEQSGEGRESAESDESPTEPDRTAEDPLRQDKNGRPEVDPEAAGRAHTQLGTRSGRRTGPYRQGREFDEEGNPVRDVHVSDHGRPDTHTNPHEHVFVPNPTGGTPQRGPAQPF</sequence>
<dbReference type="InterPro" id="IPR056823">
    <property type="entry name" value="TEN-like_YD-shell"/>
</dbReference>
<protein>
    <submittedName>
        <fullName evidence="5">RHS repeat-associated protein</fullName>
    </submittedName>
</protein>
<dbReference type="Pfam" id="PF05593">
    <property type="entry name" value="RHS_repeat"/>
    <property type="match status" value="1"/>
</dbReference>
<dbReference type="PANTHER" id="PTHR32305:SF15">
    <property type="entry name" value="PROTEIN RHSA-RELATED"/>
    <property type="match status" value="1"/>
</dbReference>
<keyword evidence="6" id="KW-1185">Reference proteome</keyword>
<dbReference type="EMBL" id="JACHLN010000001">
    <property type="protein sequence ID" value="MBB4837745.1"/>
    <property type="molecule type" value="Genomic_DNA"/>
</dbReference>
<proteinExistence type="predicted"/>
<reference evidence="5 6" key="1">
    <citation type="submission" date="2020-08" db="EMBL/GenBank/DDBJ databases">
        <title>Functional genomics of gut bacteria from endangered species of beetles.</title>
        <authorList>
            <person name="Carlos-Shanley C."/>
        </authorList>
    </citation>
    <scope>NUCLEOTIDE SEQUENCE [LARGE SCALE GENOMIC DNA]</scope>
    <source>
        <strain evidence="5 6">S00224</strain>
    </source>
</reference>
<feature type="compositionally biased region" description="Basic and acidic residues" evidence="2">
    <location>
        <begin position="794"/>
        <end position="819"/>
    </location>
</feature>
<evidence type="ECO:0000313" key="5">
    <source>
        <dbReference type="EMBL" id="MBB4837745.1"/>
    </source>
</evidence>
<dbReference type="RefSeq" id="WP_184162764.1">
    <property type="nucleotide sequence ID" value="NZ_JACHLN010000001.1"/>
</dbReference>
<evidence type="ECO:0000256" key="1">
    <source>
        <dbReference type="ARBA" id="ARBA00022737"/>
    </source>
</evidence>
<dbReference type="Proteomes" id="UP000575241">
    <property type="component" value="Unassembled WGS sequence"/>
</dbReference>
<evidence type="ECO:0000256" key="2">
    <source>
        <dbReference type="SAM" id="MobiDB-lite"/>
    </source>
</evidence>
<feature type="chain" id="PRO_5031066177" evidence="3">
    <location>
        <begin position="26"/>
        <end position="888"/>
    </location>
</feature>
<organism evidence="5 6">
    <name type="scientific">Sphingomonas kyeonggiensis</name>
    <dbReference type="NCBI Taxonomy" id="1268553"/>
    <lineage>
        <taxon>Bacteria</taxon>
        <taxon>Pseudomonadati</taxon>
        <taxon>Pseudomonadota</taxon>
        <taxon>Alphaproteobacteria</taxon>
        <taxon>Sphingomonadales</taxon>
        <taxon>Sphingomonadaceae</taxon>
        <taxon>Sphingomonas</taxon>
    </lineage>
</organism>
<dbReference type="InterPro" id="IPR031325">
    <property type="entry name" value="RHS_repeat"/>
</dbReference>
<comment type="caution">
    <text evidence="5">The sequence shown here is derived from an EMBL/GenBank/DDBJ whole genome shotgun (WGS) entry which is preliminary data.</text>
</comment>
<evidence type="ECO:0000259" key="4">
    <source>
        <dbReference type="Pfam" id="PF25023"/>
    </source>
</evidence>
<accession>A0A7W7JZS9</accession>
<dbReference type="InterPro" id="IPR022385">
    <property type="entry name" value="Rhs_assc_core"/>
</dbReference>
<feature type="region of interest" description="Disordered" evidence="2">
    <location>
        <begin position="778"/>
        <end position="888"/>
    </location>
</feature>
<dbReference type="NCBIfam" id="TIGR03696">
    <property type="entry name" value="Rhs_assc_core"/>
    <property type="match status" value="1"/>
</dbReference>
<dbReference type="Gene3D" id="2.180.10.10">
    <property type="entry name" value="RHS repeat-associated core"/>
    <property type="match status" value="1"/>
</dbReference>
<evidence type="ECO:0000256" key="3">
    <source>
        <dbReference type="SAM" id="SignalP"/>
    </source>
</evidence>
<gene>
    <name evidence="5" type="ORF">HNP52_000796</name>
</gene>
<dbReference type="InterPro" id="IPR050708">
    <property type="entry name" value="T6SS_VgrG/RHS"/>
</dbReference>
<feature type="domain" description="Teneurin-like YD-shell" evidence="4">
    <location>
        <begin position="442"/>
        <end position="710"/>
    </location>
</feature>
<feature type="signal peptide" evidence="3">
    <location>
        <begin position="1"/>
        <end position="25"/>
    </location>
</feature>
<name>A0A7W7JZS9_9SPHN</name>
<evidence type="ECO:0000313" key="6">
    <source>
        <dbReference type="Proteomes" id="UP000575241"/>
    </source>
</evidence>
<keyword evidence="1" id="KW-0677">Repeat</keyword>
<dbReference type="Pfam" id="PF25023">
    <property type="entry name" value="TEN_YD-shell"/>
    <property type="match status" value="1"/>
</dbReference>
<keyword evidence="3" id="KW-0732">Signal</keyword>
<dbReference type="PANTHER" id="PTHR32305">
    <property type="match status" value="1"/>
</dbReference>
<feature type="compositionally biased region" description="Basic and acidic residues" evidence="2">
    <location>
        <begin position="847"/>
        <end position="870"/>
    </location>
</feature>